<reference evidence="2" key="1">
    <citation type="submission" date="2019-05" db="EMBL/GenBank/DDBJ databases">
        <title>Annotation for the trematode Fasciolopsis buski.</title>
        <authorList>
            <person name="Choi Y.-J."/>
        </authorList>
    </citation>
    <scope>NUCLEOTIDE SEQUENCE</scope>
    <source>
        <strain evidence="2">HT</strain>
        <tissue evidence="2">Whole worm</tissue>
    </source>
</reference>
<dbReference type="InterPro" id="IPR008271">
    <property type="entry name" value="Ser/Thr_kinase_AS"/>
</dbReference>
<proteinExistence type="predicted"/>
<dbReference type="PANTHER" id="PTHR44167">
    <property type="entry name" value="OVARIAN-SPECIFIC SERINE/THREONINE-PROTEIN KINASE LOK-RELATED"/>
    <property type="match status" value="1"/>
</dbReference>
<dbReference type="OrthoDB" id="193931at2759"/>
<feature type="domain" description="Protein kinase" evidence="1">
    <location>
        <begin position="4"/>
        <end position="306"/>
    </location>
</feature>
<dbReference type="GO" id="GO:0004674">
    <property type="term" value="F:protein serine/threonine kinase activity"/>
    <property type="evidence" value="ECO:0007669"/>
    <property type="project" value="TreeGrafter"/>
</dbReference>
<organism evidence="2 3">
    <name type="scientific">Fasciolopsis buskii</name>
    <dbReference type="NCBI Taxonomy" id="27845"/>
    <lineage>
        <taxon>Eukaryota</taxon>
        <taxon>Metazoa</taxon>
        <taxon>Spiralia</taxon>
        <taxon>Lophotrochozoa</taxon>
        <taxon>Platyhelminthes</taxon>
        <taxon>Trematoda</taxon>
        <taxon>Digenea</taxon>
        <taxon>Plagiorchiida</taxon>
        <taxon>Echinostomata</taxon>
        <taxon>Echinostomatoidea</taxon>
        <taxon>Fasciolidae</taxon>
        <taxon>Fasciolopsis</taxon>
    </lineage>
</organism>
<dbReference type="GO" id="GO:0005634">
    <property type="term" value="C:nucleus"/>
    <property type="evidence" value="ECO:0007669"/>
    <property type="project" value="TreeGrafter"/>
</dbReference>
<dbReference type="Gene3D" id="3.30.200.20">
    <property type="entry name" value="Phosphorylase Kinase, domain 1"/>
    <property type="match status" value="1"/>
</dbReference>
<dbReference type="PROSITE" id="PS00108">
    <property type="entry name" value="PROTEIN_KINASE_ST"/>
    <property type="match status" value="1"/>
</dbReference>
<dbReference type="InterPro" id="IPR000719">
    <property type="entry name" value="Prot_kinase_dom"/>
</dbReference>
<dbReference type="EMBL" id="LUCM01001998">
    <property type="protein sequence ID" value="KAA0198004.1"/>
    <property type="molecule type" value="Genomic_DNA"/>
</dbReference>
<evidence type="ECO:0000313" key="3">
    <source>
        <dbReference type="Proteomes" id="UP000728185"/>
    </source>
</evidence>
<name>A0A8E0VNL0_9TREM</name>
<dbReference type="Gene3D" id="1.10.510.10">
    <property type="entry name" value="Transferase(Phosphotransferase) domain 1"/>
    <property type="match status" value="1"/>
</dbReference>
<comment type="caution">
    <text evidence="2">The sequence shown here is derived from an EMBL/GenBank/DDBJ whole genome shotgun (WGS) entry which is preliminary data.</text>
</comment>
<dbReference type="Proteomes" id="UP000728185">
    <property type="component" value="Unassembled WGS sequence"/>
</dbReference>
<dbReference type="AlphaFoldDB" id="A0A8E0VNL0"/>
<gene>
    <name evidence="2" type="ORF">FBUS_04226</name>
</gene>
<dbReference type="Pfam" id="PF00069">
    <property type="entry name" value="Pkinase"/>
    <property type="match status" value="1"/>
</dbReference>
<dbReference type="InterPro" id="IPR011009">
    <property type="entry name" value="Kinase-like_dom_sf"/>
</dbReference>
<keyword evidence="2" id="KW-0808">Transferase</keyword>
<dbReference type="SMART" id="SM00220">
    <property type="entry name" value="S_TKc"/>
    <property type="match status" value="1"/>
</dbReference>
<dbReference type="PROSITE" id="PS50011">
    <property type="entry name" value="PROTEIN_KINASE_DOM"/>
    <property type="match status" value="1"/>
</dbReference>
<dbReference type="GO" id="GO:0044773">
    <property type="term" value="P:mitotic DNA damage checkpoint signaling"/>
    <property type="evidence" value="ECO:0007669"/>
    <property type="project" value="TreeGrafter"/>
</dbReference>
<dbReference type="PANTHER" id="PTHR44167:SF30">
    <property type="entry name" value="PHOSPHORYLASE KINASE"/>
    <property type="match status" value="1"/>
</dbReference>
<keyword evidence="3" id="KW-1185">Reference proteome</keyword>
<accession>A0A8E0VNL0</accession>
<protein>
    <submittedName>
        <fullName evidence="2">Proto oncogene serine:threonine protein kinase</fullName>
    </submittedName>
</protein>
<sequence length="331" mass="36823">MDSYTVIQQIGENTTTSVFRAIRNADGLPVVMKNFHLDAMEPEHLRPLTSPLSSTVKNVPSEHIMLEKVKDIPGCVQMIDYIDDSENGKWVIVLEDLCTLGYSNLAKDIGENESPMEDYVVSWIMRELTFLLDRLHSLGILHCDIKPDNMFVNYEDQKIKLIDFNLALDLTQSTSGVAPGCTPEYAPPEVLIQRKPWTTAGEVWSIGCTAFLLLCRRFPFENPFMSNCSSPAYPQCMPETTVRAQFGNYHGRVLFSGKLRTGTQGSLQPSSNGCLSPKAKDFLLLCLSRIPDQRPSLKALSQHPFLSLKLPSTCAVSSSMGLSRSRAVLVS</sequence>
<keyword evidence="2" id="KW-0418">Kinase</keyword>
<evidence type="ECO:0000259" key="1">
    <source>
        <dbReference type="PROSITE" id="PS50011"/>
    </source>
</evidence>
<dbReference type="GO" id="GO:0005524">
    <property type="term" value="F:ATP binding"/>
    <property type="evidence" value="ECO:0007669"/>
    <property type="project" value="InterPro"/>
</dbReference>
<evidence type="ECO:0000313" key="2">
    <source>
        <dbReference type="EMBL" id="KAA0198004.1"/>
    </source>
</evidence>
<dbReference type="SUPFAM" id="SSF56112">
    <property type="entry name" value="Protein kinase-like (PK-like)"/>
    <property type="match status" value="1"/>
</dbReference>